<dbReference type="GO" id="GO:0006885">
    <property type="term" value="P:regulation of pH"/>
    <property type="evidence" value="ECO:0007669"/>
    <property type="project" value="InterPro"/>
</dbReference>
<dbReference type="Gene3D" id="1.20.1530.10">
    <property type="entry name" value="Na+/H+ antiporter like domain"/>
    <property type="match status" value="1"/>
</dbReference>
<reference evidence="3 4" key="1">
    <citation type="submission" date="2018-03" db="EMBL/GenBank/DDBJ databases">
        <title>Diversity of phytobeneficial traits revealed by whole-genome analysis of worldwide-isolated phenazine-producing Pseudomonas spp.</title>
        <authorList>
            <person name="Biessy A."/>
            <person name="Novinscak A."/>
            <person name="Blom J."/>
            <person name="Leger G."/>
            <person name="Thomashow L.S."/>
            <person name="Cazorla F.M."/>
            <person name="Josic D."/>
            <person name="Filion M."/>
        </authorList>
    </citation>
    <scope>NUCLEOTIDE SEQUENCE [LARGE SCALE GENOMIC DNA]</scope>
    <source>
        <strain evidence="3 4">30B</strain>
    </source>
</reference>
<gene>
    <name evidence="3" type="ORF">C4K03_3145</name>
</gene>
<dbReference type="EMBL" id="CP027754">
    <property type="protein sequence ID" value="AZE55300.1"/>
    <property type="molecule type" value="Genomic_DNA"/>
</dbReference>
<evidence type="ECO:0000256" key="1">
    <source>
        <dbReference type="ARBA" id="ARBA00023201"/>
    </source>
</evidence>
<keyword evidence="1" id="KW-0406">Ion transport</keyword>
<evidence type="ECO:0000313" key="4">
    <source>
        <dbReference type="Proteomes" id="UP000268696"/>
    </source>
</evidence>
<keyword evidence="1" id="KW-0739">Sodium transport</keyword>
<dbReference type="AlphaFoldDB" id="A0A3G7U7M8"/>
<keyword evidence="1" id="KW-0915">Sodium</keyword>
<keyword evidence="2" id="KW-1133">Transmembrane helix</keyword>
<keyword evidence="2" id="KW-0472">Membrane</keyword>
<evidence type="ECO:0000313" key="3">
    <source>
        <dbReference type="EMBL" id="AZE55300.1"/>
    </source>
</evidence>
<keyword evidence="1" id="KW-0813">Transport</keyword>
<dbReference type="GO" id="GO:0006814">
    <property type="term" value="P:sodium ion transport"/>
    <property type="evidence" value="ECO:0007669"/>
    <property type="project" value="UniProtKB-KW"/>
</dbReference>
<name>A0A3G7U7M8_9PSED</name>
<dbReference type="InterPro" id="IPR023171">
    <property type="entry name" value="Na/H_antiporter_dom_sf"/>
</dbReference>
<dbReference type="Pfam" id="PF06965">
    <property type="entry name" value="Na_H_antiport_1"/>
    <property type="match status" value="1"/>
</dbReference>
<dbReference type="Proteomes" id="UP000268696">
    <property type="component" value="Chromosome"/>
</dbReference>
<evidence type="ECO:0000256" key="2">
    <source>
        <dbReference type="SAM" id="Phobius"/>
    </source>
</evidence>
<feature type="transmembrane region" description="Helical" evidence="2">
    <location>
        <begin position="20"/>
        <end position="40"/>
    </location>
</feature>
<sequence>MSLFIGALAFPDNPHLVDEVKVGVLMGSILSAVLGIAVLLKAKR</sequence>
<organism evidence="3 4">
    <name type="scientific">Pseudomonas synxantha</name>
    <dbReference type="NCBI Taxonomy" id="47883"/>
    <lineage>
        <taxon>Bacteria</taxon>
        <taxon>Pseudomonadati</taxon>
        <taxon>Pseudomonadota</taxon>
        <taxon>Gammaproteobacteria</taxon>
        <taxon>Pseudomonadales</taxon>
        <taxon>Pseudomonadaceae</taxon>
        <taxon>Pseudomonas</taxon>
    </lineage>
</organism>
<protein>
    <submittedName>
        <fullName evidence="3">Na+/H+ antiporter NhaA type</fullName>
    </submittedName>
</protein>
<keyword evidence="2" id="KW-0812">Transmembrane</keyword>
<proteinExistence type="predicted"/>
<dbReference type="InterPro" id="IPR004670">
    <property type="entry name" value="NhaA"/>
</dbReference>
<dbReference type="GO" id="GO:0016020">
    <property type="term" value="C:membrane"/>
    <property type="evidence" value="ECO:0007669"/>
    <property type="project" value="InterPro"/>
</dbReference>
<accession>A0A3G7U7M8</accession>